<sequence>HCELEFSCQQKNHLRFIRFVVPCCAGVGSFDIDMEKQKVTVIGNIKPETVLQTVSKTGKATSFKVIIHIKCPTYYSYQDHVKFRRVHIHLIILIKCSTPCTTY</sequence>
<organism evidence="3 4">
    <name type="scientific">Phtheirospermum japonicum</name>
    <dbReference type="NCBI Taxonomy" id="374723"/>
    <lineage>
        <taxon>Eukaryota</taxon>
        <taxon>Viridiplantae</taxon>
        <taxon>Streptophyta</taxon>
        <taxon>Embryophyta</taxon>
        <taxon>Tracheophyta</taxon>
        <taxon>Spermatophyta</taxon>
        <taxon>Magnoliopsida</taxon>
        <taxon>eudicotyledons</taxon>
        <taxon>Gunneridae</taxon>
        <taxon>Pentapetalae</taxon>
        <taxon>asterids</taxon>
        <taxon>lamiids</taxon>
        <taxon>Lamiales</taxon>
        <taxon>Orobanchaceae</taxon>
        <taxon>Orobanchaceae incertae sedis</taxon>
        <taxon>Phtheirospermum</taxon>
    </lineage>
</organism>
<gene>
    <name evidence="3" type="ORF">PHJA_000473500</name>
</gene>
<dbReference type="SUPFAM" id="SSF55008">
    <property type="entry name" value="HMA, heavy metal-associated domain"/>
    <property type="match status" value="1"/>
</dbReference>
<evidence type="ECO:0000313" key="4">
    <source>
        <dbReference type="Proteomes" id="UP000653305"/>
    </source>
</evidence>
<name>A0A830BMR5_9LAMI</name>
<dbReference type="Gene3D" id="3.30.70.100">
    <property type="match status" value="1"/>
</dbReference>
<dbReference type="PANTHER" id="PTHR22814:SF287">
    <property type="entry name" value="COPPER TRANSPORT PROTEIN ATX1"/>
    <property type="match status" value="1"/>
</dbReference>
<dbReference type="PANTHER" id="PTHR22814">
    <property type="entry name" value="COPPER TRANSPORT PROTEIN ATOX1-RELATED"/>
    <property type="match status" value="1"/>
</dbReference>
<dbReference type="EMBL" id="BMAC01000061">
    <property type="protein sequence ID" value="GFP83301.1"/>
    <property type="molecule type" value="Genomic_DNA"/>
</dbReference>
<accession>A0A830BMR5</accession>
<evidence type="ECO:0000256" key="1">
    <source>
        <dbReference type="ARBA" id="ARBA00004170"/>
    </source>
</evidence>
<dbReference type="InterPro" id="IPR036163">
    <property type="entry name" value="HMA_dom_sf"/>
</dbReference>
<comment type="subcellular location">
    <subcellularLocation>
        <location evidence="1">Membrane</location>
        <topology evidence="1">Peripheral membrane protein</topology>
    </subcellularLocation>
</comment>
<proteinExistence type="predicted"/>
<dbReference type="GO" id="GO:0046872">
    <property type="term" value="F:metal ion binding"/>
    <property type="evidence" value="ECO:0007669"/>
    <property type="project" value="UniProtKB-KW"/>
</dbReference>
<dbReference type="OrthoDB" id="689350at2759"/>
<evidence type="ECO:0000313" key="3">
    <source>
        <dbReference type="EMBL" id="GFP83301.1"/>
    </source>
</evidence>
<dbReference type="CDD" id="cd00371">
    <property type="entry name" value="HMA"/>
    <property type="match status" value="1"/>
</dbReference>
<dbReference type="Proteomes" id="UP000653305">
    <property type="component" value="Unassembled WGS sequence"/>
</dbReference>
<comment type="caution">
    <text evidence="3">The sequence shown here is derived from an EMBL/GenBank/DDBJ whole genome shotgun (WGS) entry which is preliminary data.</text>
</comment>
<dbReference type="GO" id="GO:0009626">
    <property type="term" value="P:plant-type hypersensitive response"/>
    <property type="evidence" value="ECO:0007669"/>
    <property type="project" value="UniProtKB-KW"/>
</dbReference>
<keyword evidence="2" id="KW-0479">Metal-binding</keyword>
<feature type="non-terminal residue" evidence="3">
    <location>
        <position position="1"/>
    </location>
</feature>
<protein>
    <submittedName>
        <fullName evidence="3">Copper transport protein atx1</fullName>
    </submittedName>
</protein>
<dbReference type="AlphaFoldDB" id="A0A830BMR5"/>
<keyword evidence="4" id="KW-1185">Reference proteome</keyword>
<evidence type="ECO:0000256" key="2">
    <source>
        <dbReference type="ARBA" id="ARBA00022723"/>
    </source>
</evidence>
<reference evidence="3" key="1">
    <citation type="submission" date="2020-07" db="EMBL/GenBank/DDBJ databases">
        <title>Ethylene signaling mediates host invasion by parasitic plants.</title>
        <authorList>
            <person name="Yoshida S."/>
        </authorList>
    </citation>
    <scope>NUCLEOTIDE SEQUENCE</scope>
    <source>
        <strain evidence="3">Okayama</strain>
    </source>
</reference>
<dbReference type="GO" id="GO:0016020">
    <property type="term" value="C:membrane"/>
    <property type="evidence" value="ECO:0007669"/>
    <property type="project" value="UniProtKB-SubCell"/>
</dbReference>
<dbReference type="InterPro" id="IPR006121">
    <property type="entry name" value="HMA_dom"/>
</dbReference>